<evidence type="ECO:0000313" key="3">
    <source>
        <dbReference type="WBParaSite" id="NBR_0001511701-mRNA-1"/>
    </source>
</evidence>
<dbReference type="EMBL" id="UYSL01021607">
    <property type="protein sequence ID" value="VDL78712.1"/>
    <property type="molecule type" value="Genomic_DNA"/>
</dbReference>
<dbReference type="WBParaSite" id="NBR_0001511701-mRNA-1">
    <property type="protein sequence ID" value="NBR_0001511701-mRNA-1"/>
    <property type="gene ID" value="NBR_0001511701"/>
</dbReference>
<accession>A0A0N4YEJ1</accession>
<gene>
    <name evidence="1" type="ORF">NBR_LOCUS15118</name>
</gene>
<protein>
    <submittedName>
        <fullName evidence="3">C-type lectin domain-containing protein</fullName>
    </submittedName>
</protein>
<dbReference type="AlphaFoldDB" id="A0A0N4YEJ1"/>
<evidence type="ECO:0000313" key="1">
    <source>
        <dbReference type="EMBL" id="VDL78712.1"/>
    </source>
</evidence>
<reference evidence="3" key="1">
    <citation type="submission" date="2017-02" db="UniProtKB">
        <authorList>
            <consortium name="WormBaseParasite"/>
        </authorList>
    </citation>
    <scope>IDENTIFICATION</scope>
</reference>
<organism evidence="3">
    <name type="scientific">Nippostrongylus brasiliensis</name>
    <name type="common">Rat hookworm</name>
    <dbReference type="NCBI Taxonomy" id="27835"/>
    <lineage>
        <taxon>Eukaryota</taxon>
        <taxon>Metazoa</taxon>
        <taxon>Ecdysozoa</taxon>
        <taxon>Nematoda</taxon>
        <taxon>Chromadorea</taxon>
        <taxon>Rhabditida</taxon>
        <taxon>Rhabditina</taxon>
        <taxon>Rhabditomorpha</taxon>
        <taxon>Strongyloidea</taxon>
        <taxon>Heligmosomidae</taxon>
        <taxon>Nippostrongylus</taxon>
    </lineage>
</organism>
<keyword evidence="2" id="KW-1185">Reference proteome</keyword>
<name>A0A0N4YEJ1_NIPBR</name>
<reference evidence="1 2" key="2">
    <citation type="submission" date="2018-11" db="EMBL/GenBank/DDBJ databases">
        <authorList>
            <consortium name="Pathogen Informatics"/>
        </authorList>
    </citation>
    <scope>NUCLEOTIDE SEQUENCE [LARGE SCALE GENOMIC DNA]</scope>
</reference>
<dbReference type="Proteomes" id="UP000271162">
    <property type="component" value="Unassembled WGS sequence"/>
</dbReference>
<evidence type="ECO:0000313" key="2">
    <source>
        <dbReference type="Proteomes" id="UP000271162"/>
    </source>
</evidence>
<sequence length="94" mass="10581">MSPKEQVCVVRPPHLTGLGSQTSVLNPFRTSAPFQPLFLSSLALHAQPSDAQLHQIFSDLFGKDPSKDNDYQHWNDITCTENMRAYVCKKKALH</sequence>
<proteinExistence type="predicted"/>